<comment type="caution">
    <text evidence="1">The sequence shown here is derived from an EMBL/GenBank/DDBJ whole genome shotgun (WGS) entry which is preliminary data.</text>
</comment>
<sequence>VTQNIMQTPGYLKLLNEFVIWLVAVNPIAKYALTLNPINLTLEIYYHSIPRVESWLNSGRGRRSGLRIITRILVSSIVVFVAIKLPEFERVMGVLGSFFSFMISAIFPCICHLKLYGHQLSWKEWLLNW</sequence>
<proteinExistence type="predicted"/>
<reference evidence="1" key="1">
    <citation type="submission" date="2021-06" db="EMBL/GenBank/DDBJ databases">
        <authorList>
            <person name="Kallberg Y."/>
            <person name="Tangrot J."/>
            <person name="Rosling A."/>
        </authorList>
    </citation>
    <scope>NUCLEOTIDE SEQUENCE</scope>
    <source>
        <strain evidence="1">MA461A</strain>
    </source>
</reference>
<organism evidence="1 2">
    <name type="scientific">Racocetra persica</name>
    <dbReference type="NCBI Taxonomy" id="160502"/>
    <lineage>
        <taxon>Eukaryota</taxon>
        <taxon>Fungi</taxon>
        <taxon>Fungi incertae sedis</taxon>
        <taxon>Mucoromycota</taxon>
        <taxon>Glomeromycotina</taxon>
        <taxon>Glomeromycetes</taxon>
        <taxon>Diversisporales</taxon>
        <taxon>Gigasporaceae</taxon>
        <taxon>Racocetra</taxon>
    </lineage>
</organism>
<feature type="non-terminal residue" evidence="1">
    <location>
        <position position="129"/>
    </location>
</feature>
<evidence type="ECO:0000313" key="2">
    <source>
        <dbReference type="Proteomes" id="UP000789920"/>
    </source>
</evidence>
<keyword evidence="2" id="KW-1185">Reference proteome</keyword>
<dbReference type="EMBL" id="CAJVQC010149822">
    <property type="protein sequence ID" value="CAG8846126.1"/>
    <property type="molecule type" value="Genomic_DNA"/>
</dbReference>
<evidence type="ECO:0000313" key="1">
    <source>
        <dbReference type="EMBL" id="CAG8846126.1"/>
    </source>
</evidence>
<protein>
    <submittedName>
        <fullName evidence="1">16825_t:CDS:1</fullName>
    </submittedName>
</protein>
<name>A0ACA9SS69_9GLOM</name>
<feature type="non-terminal residue" evidence="1">
    <location>
        <position position="1"/>
    </location>
</feature>
<gene>
    <name evidence="1" type="ORF">RPERSI_LOCUS33980</name>
</gene>
<dbReference type="Proteomes" id="UP000789920">
    <property type="component" value="Unassembled WGS sequence"/>
</dbReference>
<accession>A0ACA9SS69</accession>